<dbReference type="Pfam" id="PF04343">
    <property type="entry name" value="DUF488"/>
    <property type="match status" value="1"/>
</dbReference>
<dbReference type="EMBL" id="CP045851">
    <property type="protein sequence ID" value="QGG96588.1"/>
    <property type="molecule type" value="Genomic_DNA"/>
</dbReference>
<name>A0A5Q2RI96_9ACTN</name>
<sequence>MAPIRTFGHGTASQEEIVDLLRAAGIEEVVDVRRYPGSRRHPHVATDAMARWLPEAGIAYRHLPSLGGRRKPAADSPNVGLRNDQFRAYGDHMATDEFAEGIADLLESADDHPVAIMCSESVWWRCHRRLVSDHLVLVEERPVEHLFHDGRLTAHDPLETARRDDGHVVYDVGVDRPLSG</sequence>
<protein>
    <submittedName>
        <fullName evidence="1">DUF488 family protein</fullName>
    </submittedName>
</protein>
<evidence type="ECO:0000313" key="1">
    <source>
        <dbReference type="EMBL" id="QGG96588.1"/>
    </source>
</evidence>
<keyword evidence="2" id="KW-1185">Reference proteome</keyword>
<dbReference type="InterPro" id="IPR007438">
    <property type="entry name" value="DUF488"/>
</dbReference>
<dbReference type="KEGG" id="atq:GH723_16585"/>
<organism evidence="1 2">
    <name type="scientific">Actinomarinicola tropica</name>
    <dbReference type="NCBI Taxonomy" id="2789776"/>
    <lineage>
        <taxon>Bacteria</taxon>
        <taxon>Bacillati</taxon>
        <taxon>Actinomycetota</taxon>
        <taxon>Acidimicrobiia</taxon>
        <taxon>Acidimicrobiales</taxon>
        <taxon>Iamiaceae</taxon>
        <taxon>Actinomarinicola</taxon>
    </lineage>
</organism>
<reference evidence="1 2" key="1">
    <citation type="submission" date="2019-11" db="EMBL/GenBank/DDBJ databases">
        <authorList>
            <person name="He Y."/>
        </authorList>
    </citation>
    <scope>NUCLEOTIDE SEQUENCE [LARGE SCALE GENOMIC DNA]</scope>
    <source>
        <strain evidence="1 2">SCSIO 58843</strain>
    </source>
</reference>
<dbReference type="InterPro" id="IPR029021">
    <property type="entry name" value="Prot-tyrosine_phosphatase-like"/>
</dbReference>
<dbReference type="PIRSF" id="PIRSF024492">
    <property type="entry name" value="UCP024492"/>
    <property type="match status" value="1"/>
</dbReference>
<gene>
    <name evidence="1" type="ORF">GH723_16585</name>
</gene>
<dbReference type="Proteomes" id="UP000334019">
    <property type="component" value="Chromosome"/>
</dbReference>
<dbReference type="PANTHER" id="PTHR39337">
    <property type="entry name" value="BLR5642 PROTEIN"/>
    <property type="match status" value="1"/>
</dbReference>
<dbReference type="PANTHER" id="PTHR39337:SF1">
    <property type="entry name" value="BLR5642 PROTEIN"/>
    <property type="match status" value="1"/>
</dbReference>
<proteinExistence type="predicted"/>
<accession>A0A5Q2RI96</accession>
<evidence type="ECO:0000313" key="2">
    <source>
        <dbReference type="Proteomes" id="UP000334019"/>
    </source>
</evidence>
<dbReference type="InterPro" id="IPR014519">
    <property type="entry name" value="UCP024492"/>
</dbReference>
<dbReference type="AlphaFoldDB" id="A0A5Q2RI96"/>
<dbReference type="Gene3D" id="3.90.190.10">
    <property type="entry name" value="Protein tyrosine phosphatase superfamily"/>
    <property type="match status" value="1"/>
</dbReference>
<dbReference type="RefSeq" id="WP_153760692.1">
    <property type="nucleotide sequence ID" value="NZ_CP045851.1"/>
</dbReference>